<comment type="caution">
    <text evidence="1">The sequence shown here is derived from an EMBL/GenBank/DDBJ whole genome shotgun (WGS) entry which is preliminary data.</text>
</comment>
<name>A0ACB8XUT0_ARCLA</name>
<accession>A0ACB8XUT0</accession>
<evidence type="ECO:0000313" key="2">
    <source>
        <dbReference type="Proteomes" id="UP001055879"/>
    </source>
</evidence>
<gene>
    <name evidence="1" type="ORF">L6452_40025</name>
</gene>
<sequence>MAKPPSWINPPSWRYSFFLDLSTTTQHIISITIKDSIVMGNDQEPTYYINSQPITNAPTLAIFSKP</sequence>
<dbReference type="EMBL" id="CM042061">
    <property type="protein sequence ID" value="KAI3673895.1"/>
    <property type="molecule type" value="Genomic_DNA"/>
</dbReference>
<reference evidence="1 2" key="2">
    <citation type="journal article" date="2022" name="Mol. Ecol. Resour.">
        <title>The genomes of chicory, endive, great burdock and yacon provide insights into Asteraceae paleo-polyploidization history and plant inulin production.</title>
        <authorList>
            <person name="Fan W."/>
            <person name="Wang S."/>
            <person name="Wang H."/>
            <person name="Wang A."/>
            <person name="Jiang F."/>
            <person name="Liu H."/>
            <person name="Zhao H."/>
            <person name="Xu D."/>
            <person name="Zhang Y."/>
        </authorList>
    </citation>
    <scope>NUCLEOTIDE SEQUENCE [LARGE SCALE GENOMIC DNA]</scope>
    <source>
        <strain evidence="2">cv. Niubang</strain>
    </source>
</reference>
<organism evidence="1 2">
    <name type="scientific">Arctium lappa</name>
    <name type="common">Greater burdock</name>
    <name type="synonym">Lappa major</name>
    <dbReference type="NCBI Taxonomy" id="4217"/>
    <lineage>
        <taxon>Eukaryota</taxon>
        <taxon>Viridiplantae</taxon>
        <taxon>Streptophyta</taxon>
        <taxon>Embryophyta</taxon>
        <taxon>Tracheophyta</taxon>
        <taxon>Spermatophyta</taxon>
        <taxon>Magnoliopsida</taxon>
        <taxon>eudicotyledons</taxon>
        <taxon>Gunneridae</taxon>
        <taxon>Pentapetalae</taxon>
        <taxon>asterids</taxon>
        <taxon>campanulids</taxon>
        <taxon>Asterales</taxon>
        <taxon>Asteraceae</taxon>
        <taxon>Carduoideae</taxon>
        <taxon>Cardueae</taxon>
        <taxon>Arctiinae</taxon>
        <taxon>Arctium</taxon>
    </lineage>
</organism>
<protein>
    <submittedName>
        <fullName evidence="1">Uncharacterized protein</fullName>
    </submittedName>
</protein>
<evidence type="ECO:0000313" key="1">
    <source>
        <dbReference type="EMBL" id="KAI3673895.1"/>
    </source>
</evidence>
<dbReference type="Proteomes" id="UP001055879">
    <property type="component" value="Linkage Group LG15"/>
</dbReference>
<proteinExistence type="predicted"/>
<reference evidence="2" key="1">
    <citation type="journal article" date="2022" name="Mol. Ecol. Resour.">
        <title>The genomes of chicory, endive, great burdock and yacon provide insights into Asteraceae palaeo-polyploidization history and plant inulin production.</title>
        <authorList>
            <person name="Fan W."/>
            <person name="Wang S."/>
            <person name="Wang H."/>
            <person name="Wang A."/>
            <person name="Jiang F."/>
            <person name="Liu H."/>
            <person name="Zhao H."/>
            <person name="Xu D."/>
            <person name="Zhang Y."/>
        </authorList>
    </citation>
    <scope>NUCLEOTIDE SEQUENCE [LARGE SCALE GENOMIC DNA]</scope>
    <source>
        <strain evidence="2">cv. Niubang</strain>
    </source>
</reference>
<keyword evidence="2" id="KW-1185">Reference proteome</keyword>